<dbReference type="InterPro" id="IPR017850">
    <property type="entry name" value="Alkaline_phosphatase_core_sf"/>
</dbReference>
<gene>
    <name evidence="1" type="ORF">MAR_022263</name>
</gene>
<dbReference type="Proteomes" id="UP001164746">
    <property type="component" value="Chromosome 3"/>
</dbReference>
<reference evidence="1" key="1">
    <citation type="submission" date="2022-11" db="EMBL/GenBank/DDBJ databases">
        <title>Centuries of genome instability and evolution in soft-shell clam transmissible cancer (bioRxiv).</title>
        <authorList>
            <person name="Hart S.F.M."/>
            <person name="Yonemitsu M.A."/>
            <person name="Giersch R.M."/>
            <person name="Beal B.F."/>
            <person name="Arriagada G."/>
            <person name="Davis B.W."/>
            <person name="Ostrander E.A."/>
            <person name="Goff S.P."/>
            <person name="Metzger M.J."/>
        </authorList>
    </citation>
    <scope>NUCLEOTIDE SEQUENCE</scope>
    <source>
        <strain evidence="1">MELC-2E11</strain>
        <tissue evidence="1">Siphon/mantle</tissue>
    </source>
</reference>
<name>A0ABY7DMH7_MYAAR</name>
<evidence type="ECO:0000313" key="1">
    <source>
        <dbReference type="EMBL" id="WAQ97890.1"/>
    </source>
</evidence>
<protein>
    <submittedName>
        <fullName evidence="1">Uncharacterized protein</fullName>
    </submittedName>
</protein>
<dbReference type="PANTHER" id="PTHR10974">
    <property type="entry name" value="FI08016P-RELATED"/>
    <property type="match status" value="1"/>
</dbReference>
<accession>A0ABY7DMH7</accession>
<evidence type="ECO:0000313" key="2">
    <source>
        <dbReference type="Proteomes" id="UP001164746"/>
    </source>
</evidence>
<proteinExistence type="predicted"/>
<dbReference type="EMBL" id="CP111014">
    <property type="protein sequence ID" value="WAQ97890.1"/>
    <property type="molecule type" value="Genomic_DNA"/>
</dbReference>
<dbReference type="Pfam" id="PF02995">
    <property type="entry name" value="DUF229"/>
    <property type="match status" value="1"/>
</dbReference>
<sequence length="824" mass="94609">MNKKKMEEKLHPSDPLLDKLKDDHGSFIRKVFAQNYPSAQKTSCSIPHLKNALRIPETASPDCKRIKPDLESCKIAQEKFVIDNADRACENLATGDTRWTTQESLAQLQDNIRLLLTQESAGYCLIHCGEEMADDYINDFSTAEYQILNLPPFVTRNEERQSDESKMINFNFVFIDSVSRHHFFRMLPKTTDVLDDINVRESNNKDMVVDFELIQGVKSRTFESLQTLFSGEIDPYSKPFGIQAMPKTILKIHKLLRPFKALDFKTLWMEDLCPFWEWGISKDLLVYDKFLENSELWQKLSKTLKKSHIDSFGNTHASCRILNRNGVPDPFHGPETVCYNGMHHHEYQLEYLTLYQKTLQKHSQNFFSFFETNVGHEDTGLRTKYLDSSLSEYLKFVRENLKSTLTVIFSDHGNAYGPYIEDTAEGRLETYQPFLFMIIPERVQSLFTRSQLDALIVNQQRLVSMLDVHYTIKYIIMQLSPSSAGQNSVSEFNKQFNVTEYGLFKEVSRHQTCSLIPRVMPNLCICEGYDVPSDNYAYHYLLAQYFVGMMNNEILAQRSRSRGVTPVGGFGRCHRMKVQSVKNVQLSNFNEKTKLARMDLYVTTPGQNQSEIFFITLYITDKNISTGAFERITPYSTYSKCVDNGVELQLCICDKNTAQLADKNTTLLLHKNTARKTDKITALLSSGGQGTNRSQHLRDGIISTGSHSDSFISDKFLHSRGQNDTNRFLQDLTHTGMNISIVSNKEKKCLYLIEQSNYFGVMYDVVNLCRHSVSFTYDVKSRNLKLMSSSLTKVTLLPGDIKCVHVGVMIDTDKVWSSTFHFHI</sequence>
<keyword evidence="2" id="KW-1185">Reference proteome</keyword>
<dbReference type="InterPro" id="IPR004245">
    <property type="entry name" value="DUF229"/>
</dbReference>
<dbReference type="PANTHER" id="PTHR10974:SF39">
    <property type="entry name" value="E2F TRANSCRIPTION FACTOR CC-MB DOMAIN-CONTAINING PROTEIN"/>
    <property type="match status" value="1"/>
</dbReference>
<organism evidence="1 2">
    <name type="scientific">Mya arenaria</name>
    <name type="common">Soft-shell clam</name>
    <dbReference type="NCBI Taxonomy" id="6604"/>
    <lineage>
        <taxon>Eukaryota</taxon>
        <taxon>Metazoa</taxon>
        <taxon>Spiralia</taxon>
        <taxon>Lophotrochozoa</taxon>
        <taxon>Mollusca</taxon>
        <taxon>Bivalvia</taxon>
        <taxon>Autobranchia</taxon>
        <taxon>Heteroconchia</taxon>
        <taxon>Euheterodonta</taxon>
        <taxon>Imparidentia</taxon>
        <taxon>Neoheterodontei</taxon>
        <taxon>Myida</taxon>
        <taxon>Myoidea</taxon>
        <taxon>Myidae</taxon>
        <taxon>Mya</taxon>
    </lineage>
</organism>
<dbReference type="Gene3D" id="3.40.720.10">
    <property type="entry name" value="Alkaline Phosphatase, subunit A"/>
    <property type="match status" value="1"/>
</dbReference>